<dbReference type="Gene3D" id="2.160.20.120">
    <property type="match status" value="1"/>
</dbReference>
<gene>
    <name evidence="3" type="ORF">AWN90_04815</name>
</gene>
<protein>
    <recommendedName>
        <fullName evidence="2">DUF4097 domain-containing protein</fullName>
    </recommendedName>
</protein>
<name>A0A164J0W1_9NOCA</name>
<dbReference type="AlphaFoldDB" id="A0A164J0W1"/>
<accession>A0A164J0W1</accession>
<dbReference type="RefSeq" id="WP_067578049.1">
    <property type="nucleotide sequence ID" value="NZ_JABMCZ010000003.1"/>
</dbReference>
<proteinExistence type="predicted"/>
<organism evidence="3 4">
    <name type="scientific">Nocardia terpenica</name>
    <dbReference type="NCBI Taxonomy" id="455432"/>
    <lineage>
        <taxon>Bacteria</taxon>
        <taxon>Bacillati</taxon>
        <taxon>Actinomycetota</taxon>
        <taxon>Actinomycetes</taxon>
        <taxon>Mycobacteriales</taxon>
        <taxon>Nocardiaceae</taxon>
        <taxon>Nocardia</taxon>
    </lineage>
</organism>
<keyword evidence="4" id="KW-1185">Reference proteome</keyword>
<keyword evidence="1" id="KW-0732">Signal</keyword>
<dbReference type="OrthoDB" id="4456952at2"/>
<dbReference type="PROSITE" id="PS51257">
    <property type="entry name" value="PROKAR_LIPOPROTEIN"/>
    <property type="match status" value="1"/>
</dbReference>
<feature type="chain" id="PRO_5007850893" description="DUF4097 domain-containing protein" evidence="1">
    <location>
        <begin position="23"/>
        <end position="240"/>
    </location>
</feature>
<feature type="signal peptide" evidence="1">
    <location>
        <begin position="1"/>
        <end position="22"/>
    </location>
</feature>
<sequence>MKQSSAILATAACCAVVPFAAACTDLGPALNHTADDTSVSGSPAVIEIHNGAGAVRVTPGNAVHVHREIAYHSQVPQSPPTHADGALVLSAECDSCRIDYEITAPAATKIDVEGGAGAVDIEGVAQVTYHGGSGAVTIKQIAGPVDAQSGSGGVTISDASSTVSAVTKSGGIGIDLTAPPTRLSARSGSGHVSVTVPAHPYRVEAHTDSGSIHGKIPNTPGAADALTVGSGSGDIDLATS</sequence>
<evidence type="ECO:0000313" key="3">
    <source>
        <dbReference type="EMBL" id="KZM69931.1"/>
    </source>
</evidence>
<dbReference type="EMBL" id="LWGR01000016">
    <property type="protein sequence ID" value="KZM69931.1"/>
    <property type="molecule type" value="Genomic_DNA"/>
</dbReference>
<evidence type="ECO:0000256" key="1">
    <source>
        <dbReference type="SAM" id="SignalP"/>
    </source>
</evidence>
<reference evidence="3 4" key="1">
    <citation type="submission" date="2016-04" db="EMBL/GenBank/DDBJ databases">
        <authorList>
            <person name="Evans L.H."/>
            <person name="Alamgir A."/>
            <person name="Owens N."/>
            <person name="Weber N.D."/>
            <person name="Virtaneva K."/>
            <person name="Barbian K."/>
            <person name="Babar A."/>
            <person name="Rosenke K."/>
        </authorList>
    </citation>
    <scope>NUCLEOTIDE SEQUENCE [LARGE SCALE GENOMIC DNA]</scope>
    <source>
        <strain evidence="3 4">IFM 0406</strain>
    </source>
</reference>
<dbReference type="Pfam" id="PF13349">
    <property type="entry name" value="DUF4097"/>
    <property type="match status" value="1"/>
</dbReference>
<evidence type="ECO:0000259" key="2">
    <source>
        <dbReference type="Pfam" id="PF13349"/>
    </source>
</evidence>
<feature type="domain" description="DUF4097" evidence="2">
    <location>
        <begin position="109"/>
        <end position="237"/>
    </location>
</feature>
<dbReference type="Proteomes" id="UP000076512">
    <property type="component" value="Unassembled WGS sequence"/>
</dbReference>
<dbReference type="InterPro" id="IPR025164">
    <property type="entry name" value="Toastrack_DUF4097"/>
</dbReference>
<dbReference type="STRING" id="455432.AWN90_04815"/>
<comment type="caution">
    <text evidence="3">The sequence shown here is derived from an EMBL/GenBank/DDBJ whole genome shotgun (WGS) entry which is preliminary data.</text>
</comment>
<evidence type="ECO:0000313" key="4">
    <source>
        <dbReference type="Proteomes" id="UP000076512"/>
    </source>
</evidence>